<reference evidence="2 3" key="1">
    <citation type="journal article" date="2022" name="Allergy">
        <title>Genome assembly and annotation of Periplaneta americana reveal a comprehensive cockroach allergen profile.</title>
        <authorList>
            <person name="Wang L."/>
            <person name="Xiong Q."/>
            <person name="Saelim N."/>
            <person name="Wang L."/>
            <person name="Nong W."/>
            <person name="Wan A.T."/>
            <person name="Shi M."/>
            <person name="Liu X."/>
            <person name="Cao Q."/>
            <person name="Hui J.H.L."/>
            <person name="Sookrung N."/>
            <person name="Leung T.F."/>
            <person name="Tungtrongchitr A."/>
            <person name="Tsui S.K.W."/>
        </authorList>
    </citation>
    <scope>NUCLEOTIDE SEQUENCE [LARGE SCALE GENOMIC DNA]</scope>
    <source>
        <strain evidence="2">PWHHKU_190912</strain>
    </source>
</reference>
<evidence type="ECO:0000313" key="3">
    <source>
        <dbReference type="Proteomes" id="UP001148838"/>
    </source>
</evidence>
<dbReference type="Proteomes" id="UP001148838">
    <property type="component" value="Unassembled WGS sequence"/>
</dbReference>
<comment type="caution">
    <text evidence="2">The sequence shown here is derived from an EMBL/GenBank/DDBJ whole genome shotgun (WGS) entry which is preliminary data.</text>
</comment>
<gene>
    <name evidence="2" type="ORF">ANN_20371</name>
</gene>
<proteinExistence type="predicted"/>
<sequence length="262" mass="31215">MEKETRTAGVHPEGKRKRERRMKRGKVAKRNDSPSEEQTEMKMAHCQCHKTGKDGAKNTRDTDWKEIDRALEMLDGASEGWDEGLKLRPELMKYRIVTEDETWLHHFGPETEADNRVASCKFTKEIEIQKYTFGRLRVFENKVLRKIFGAKRDDVTEEWRKLHITELHALYYSPDIIRNIKSRCLRWAGHVARMDESTNAYRVLVGRPKGKRPLGRPRRRWEDNIKMDLREVGYDDRDWINLAQDRDLWRAYVRVAMNLRFL</sequence>
<feature type="compositionally biased region" description="Basic residues" evidence="1">
    <location>
        <begin position="14"/>
        <end position="28"/>
    </location>
</feature>
<name>A0ABQ8SDJ5_PERAM</name>
<organism evidence="2 3">
    <name type="scientific">Periplaneta americana</name>
    <name type="common">American cockroach</name>
    <name type="synonym">Blatta americana</name>
    <dbReference type="NCBI Taxonomy" id="6978"/>
    <lineage>
        <taxon>Eukaryota</taxon>
        <taxon>Metazoa</taxon>
        <taxon>Ecdysozoa</taxon>
        <taxon>Arthropoda</taxon>
        <taxon>Hexapoda</taxon>
        <taxon>Insecta</taxon>
        <taxon>Pterygota</taxon>
        <taxon>Neoptera</taxon>
        <taxon>Polyneoptera</taxon>
        <taxon>Dictyoptera</taxon>
        <taxon>Blattodea</taxon>
        <taxon>Blattoidea</taxon>
        <taxon>Blattidae</taxon>
        <taxon>Blattinae</taxon>
        <taxon>Periplaneta</taxon>
    </lineage>
</organism>
<keyword evidence="3" id="KW-1185">Reference proteome</keyword>
<feature type="compositionally biased region" description="Basic and acidic residues" evidence="1">
    <location>
        <begin position="29"/>
        <end position="43"/>
    </location>
</feature>
<accession>A0ABQ8SDJ5</accession>
<evidence type="ECO:0000256" key="1">
    <source>
        <dbReference type="SAM" id="MobiDB-lite"/>
    </source>
</evidence>
<protein>
    <submittedName>
        <fullName evidence="2">Uncharacterized protein</fullName>
    </submittedName>
</protein>
<feature type="region of interest" description="Disordered" evidence="1">
    <location>
        <begin position="1"/>
        <end position="44"/>
    </location>
</feature>
<evidence type="ECO:0000313" key="2">
    <source>
        <dbReference type="EMBL" id="KAJ4431766.1"/>
    </source>
</evidence>
<dbReference type="EMBL" id="JAJSOF020000029">
    <property type="protein sequence ID" value="KAJ4431766.1"/>
    <property type="molecule type" value="Genomic_DNA"/>
</dbReference>